<protein>
    <submittedName>
        <fullName evidence="3">Heat shock 70 kDa protein 13</fullName>
    </submittedName>
</protein>
<sequence length="111" mass="12494">MRSWSILFLIFGVWYCSLGAAYPGMGRIDRIPLSGSHGGYGHGQGHGQVDEQEQGRRHDEGSFLGEIHRIMREIRQPVFDGSPLDYTPCPEGAKRHHLGLCTRLDKIQKGY</sequence>
<keyword evidence="3" id="KW-0346">Stress response</keyword>
<feature type="signal peptide" evidence="2">
    <location>
        <begin position="1"/>
        <end position="21"/>
    </location>
</feature>
<gene>
    <name evidence="3" type="primary">Hspa13</name>
    <name evidence="3" type="ORF">CM83_15845</name>
</gene>
<evidence type="ECO:0000313" key="3">
    <source>
        <dbReference type="EMBL" id="JAG13439.1"/>
    </source>
</evidence>
<reference evidence="3" key="2">
    <citation type="submission" date="2014-07" db="EMBL/GenBank/DDBJ databases">
        <authorList>
            <person name="Hull J."/>
        </authorList>
    </citation>
    <scope>NUCLEOTIDE SEQUENCE</scope>
</reference>
<proteinExistence type="predicted"/>
<feature type="region of interest" description="Disordered" evidence="1">
    <location>
        <begin position="37"/>
        <end position="58"/>
    </location>
</feature>
<keyword evidence="2" id="KW-0732">Signal</keyword>
<reference evidence="3" key="1">
    <citation type="journal article" date="2014" name="PLoS ONE">
        <title>Transcriptome-Based Identification of ABC Transporters in the Western Tarnished Plant Bug Lygus hesperus.</title>
        <authorList>
            <person name="Hull J.J."/>
            <person name="Chaney K."/>
            <person name="Geib S.M."/>
            <person name="Fabrick J.A."/>
            <person name="Brent C.S."/>
            <person name="Walsh D."/>
            <person name="Lavine L.C."/>
        </authorList>
    </citation>
    <scope>NUCLEOTIDE SEQUENCE</scope>
</reference>
<evidence type="ECO:0000256" key="2">
    <source>
        <dbReference type="SAM" id="SignalP"/>
    </source>
</evidence>
<accession>A0A0A9X0A2</accession>
<dbReference type="EMBL" id="GBHO01030165">
    <property type="protein sequence ID" value="JAG13439.1"/>
    <property type="molecule type" value="Transcribed_RNA"/>
</dbReference>
<feature type="chain" id="PRO_5002054105" evidence="2">
    <location>
        <begin position="22"/>
        <end position="111"/>
    </location>
</feature>
<evidence type="ECO:0000256" key="1">
    <source>
        <dbReference type="SAM" id="MobiDB-lite"/>
    </source>
</evidence>
<feature type="compositionally biased region" description="Gly residues" evidence="1">
    <location>
        <begin position="37"/>
        <end position="46"/>
    </location>
</feature>
<name>A0A0A9X0A2_LYGHE</name>
<dbReference type="AlphaFoldDB" id="A0A0A9X0A2"/>
<organism evidence="3">
    <name type="scientific">Lygus hesperus</name>
    <name type="common">Western plant bug</name>
    <dbReference type="NCBI Taxonomy" id="30085"/>
    <lineage>
        <taxon>Eukaryota</taxon>
        <taxon>Metazoa</taxon>
        <taxon>Ecdysozoa</taxon>
        <taxon>Arthropoda</taxon>
        <taxon>Hexapoda</taxon>
        <taxon>Insecta</taxon>
        <taxon>Pterygota</taxon>
        <taxon>Neoptera</taxon>
        <taxon>Paraneoptera</taxon>
        <taxon>Hemiptera</taxon>
        <taxon>Heteroptera</taxon>
        <taxon>Panheteroptera</taxon>
        <taxon>Cimicomorpha</taxon>
        <taxon>Miridae</taxon>
        <taxon>Mirini</taxon>
        <taxon>Lygus</taxon>
    </lineage>
</organism>